<dbReference type="AlphaFoldDB" id="A0A0E0EMP0"/>
<reference evidence="2" key="1">
    <citation type="submission" date="2015-04" db="UniProtKB">
        <authorList>
            <consortium name="EnsemblPlants"/>
        </authorList>
    </citation>
    <scope>IDENTIFICATION</scope>
</reference>
<evidence type="ECO:0000313" key="3">
    <source>
        <dbReference type="Proteomes" id="UP000008021"/>
    </source>
</evidence>
<protein>
    <submittedName>
        <fullName evidence="2">Uncharacterized protein</fullName>
    </submittedName>
</protein>
<dbReference type="HOGENOM" id="CLU_837796_0_0_1"/>
<accession>A0A0E0EMP0</accession>
<dbReference type="Gramene" id="OMERI08G15090.1">
    <property type="protein sequence ID" value="OMERI08G15090.1"/>
    <property type="gene ID" value="OMERI08G15090"/>
</dbReference>
<keyword evidence="3" id="KW-1185">Reference proteome</keyword>
<reference evidence="2" key="2">
    <citation type="submission" date="2018-05" db="EMBL/GenBank/DDBJ databases">
        <title>OmerRS3 (Oryza meridionalis Reference Sequence Version 3).</title>
        <authorList>
            <person name="Zhang J."/>
            <person name="Kudrna D."/>
            <person name="Lee S."/>
            <person name="Talag J."/>
            <person name="Welchert J."/>
            <person name="Wing R.A."/>
        </authorList>
    </citation>
    <scope>NUCLEOTIDE SEQUENCE [LARGE SCALE GENOMIC DNA]</scope>
    <source>
        <strain evidence="2">cv. OR44</strain>
    </source>
</reference>
<dbReference type="Proteomes" id="UP000008021">
    <property type="component" value="Chromosome 8"/>
</dbReference>
<organism evidence="2">
    <name type="scientific">Oryza meridionalis</name>
    <dbReference type="NCBI Taxonomy" id="40149"/>
    <lineage>
        <taxon>Eukaryota</taxon>
        <taxon>Viridiplantae</taxon>
        <taxon>Streptophyta</taxon>
        <taxon>Embryophyta</taxon>
        <taxon>Tracheophyta</taxon>
        <taxon>Spermatophyta</taxon>
        <taxon>Magnoliopsida</taxon>
        <taxon>Liliopsida</taxon>
        <taxon>Poales</taxon>
        <taxon>Poaceae</taxon>
        <taxon>BOP clade</taxon>
        <taxon>Oryzoideae</taxon>
        <taxon>Oryzeae</taxon>
        <taxon>Oryzinae</taxon>
        <taxon>Oryza</taxon>
    </lineage>
</organism>
<sequence length="332" mass="35946">MPTGDGGARAARCRRRKRPHRDSFREIPSPCLLTDIVGTCNGLLCVVGTGAGFTTGGFVLSNPVTGETLHVPLPTRIGAPWRRWEHNEYYSFAHHRRRGCTRSCTSPSTTGGRGRVHARGGRVVAGRAGARRIEPPRKSCGLVSVDGFTYWVAMDTEKVMSLDLKDERIAAVITLPAPASEPGRQCRLTEAHGRLAVAAIVTQPTNTKTEEKPGKDRLSGGKDLQCREARINGKMPGKAVGKYDRRTYRDLRTFAFVETTEPLGVYSGHGCRHIGKEISAVQRSCSYVPCRLTNGARALPRVFTLGDASWRGGGGVCHKSSSGIVSVDGSTY</sequence>
<evidence type="ECO:0000313" key="2">
    <source>
        <dbReference type="EnsemblPlants" id="OMERI08G15090.1"/>
    </source>
</evidence>
<feature type="compositionally biased region" description="Basic residues" evidence="1">
    <location>
        <begin position="11"/>
        <end position="20"/>
    </location>
</feature>
<name>A0A0E0EMP0_9ORYZ</name>
<proteinExistence type="predicted"/>
<feature type="region of interest" description="Disordered" evidence="1">
    <location>
        <begin position="1"/>
        <end position="21"/>
    </location>
</feature>
<evidence type="ECO:0000256" key="1">
    <source>
        <dbReference type="SAM" id="MobiDB-lite"/>
    </source>
</evidence>
<dbReference type="EnsemblPlants" id="OMERI08G15090.1">
    <property type="protein sequence ID" value="OMERI08G15090.1"/>
    <property type="gene ID" value="OMERI08G15090"/>
</dbReference>